<comment type="caution">
    <text evidence="2">The sequence shown here is derived from an EMBL/GenBank/DDBJ whole genome shotgun (WGS) entry which is preliminary data.</text>
</comment>
<sequence>MLGLFFVFSAILAVMTVFSTLSWAWLFSSNGLVFLISLLDLMLLPKREDLSFNRKIPEELERGIAYSVQIEIANASTKSCEIRLIDGLPQSFRAPFPLEESVEAQQTSVLSYQVTAPVRGKYDISKLFIRYRSIFGLWEKQMATVIKQNVKVIPDLTETKRYLESPQRFLLHEGTEIKKQHAVTGEFAQIRNYVIGDDPRKINWRQTAKLQQIMTNEYQPEHGKYVTILIDCGRMMGAELKTGNRLEKSLEAAVTTAAAALDNGDYVAVLAFSSGIQQFIPPDKGMKHLQKILQTIYNLNVEASEANYSAAFNYLSASLKKRSLILLFSDIQTFLYEDTVLHHLKRLRQRHLFLMIGIEDEIILKATQRVPDSTKTAMVKSIAQQQIQFKKRKKTNWEKQGLSMVEAKEEHLTSTAVSRYIRTMNEELL</sequence>
<organism evidence="2 3">
    <name type="scientific">Lentibacillus kapialis</name>
    <dbReference type="NCBI Taxonomy" id="340214"/>
    <lineage>
        <taxon>Bacteria</taxon>
        <taxon>Bacillati</taxon>
        <taxon>Bacillota</taxon>
        <taxon>Bacilli</taxon>
        <taxon>Bacillales</taxon>
        <taxon>Bacillaceae</taxon>
        <taxon>Lentibacillus</taxon>
    </lineage>
</organism>
<keyword evidence="3" id="KW-1185">Reference proteome</keyword>
<dbReference type="PANTHER" id="PTHR33608">
    <property type="entry name" value="BLL2464 PROTEIN"/>
    <property type="match status" value="1"/>
</dbReference>
<dbReference type="Proteomes" id="UP000658382">
    <property type="component" value="Unassembled WGS sequence"/>
</dbReference>
<name>A0A917PVZ4_9BACI</name>
<accession>A0A917PVZ4</accession>
<gene>
    <name evidence="2" type="ORF">GCM10007063_16260</name>
</gene>
<dbReference type="Gene3D" id="3.40.50.410">
    <property type="entry name" value="von Willebrand factor, type A domain"/>
    <property type="match status" value="1"/>
</dbReference>
<protein>
    <submittedName>
        <fullName evidence="2">Membrane protein</fullName>
    </submittedName>
</protein>
<evidence type="ECO:0000259" key="1">
    <source>
        <dbReference type="Pfam" id="PF01882"/>
    </source>
</evidence>
<feature type="domain" description="DUF58" evidence="1">
    <location>
        <begin position="189"/>
        <end position="384"/>
    </location>
</feature>
<dbReference type="AlphaFoldDB" id="A0A917PVZ4"/>
<dbReference type="Pfam" id="PF01882">
    <property type="entry name" value="DUF58"/>
    <property type="match status" value="1"/>
</dbReference>
<dbReference type="SUPFAM" id="SSF53300">
    <property type="entry name" value="vWA-like"/>
    <property type="match status" value="1"/>
</dbReference>
<reference evidence="2" key="1">
    <citation type="journal article" date="2014" name="Int. J. Syst. Evol. Microbiol.">
        <title>Complete genome sequence of Corynebacterium casei LMG S-19264T (=DSM 44701T), isolated from a smear-ripened cheese.</title>
        <authorList>
            <consortium name="US DOE Joint Genome Institute (JGI-PGF)"/>
            <person name="Walter F."/>
            <person name="Albersmeier A."/>
            <person name="Kalinowski J."/>
            <person name="Ruckert C."/>
        </authorList>
    </citation>
    <scope>NUCLEOTIDE SEQUENCE</scope>
    <source>
        <strain evidence="2">JCM 12580</strain>
    </source>
</reference>
<proteinExistence type="predicted"/>
<dbReference type="PANTHER" id="PTHR33608:SF3">
    <property type="entry name" value="SLR2013 PROTEIN"/>
    <property type="match status" value="1"/>
</dbReference>
<reference evidence="2" key="2">
    <citation type="submission" date="2020-09" db="EMBL/GenBank/DDBJ databases">
        <authorList>
            <person name="Sun Q."/>
            <person name="Ohkuma M."/>
        </authorList>
    </citation>
    <scope>NUCLEOTIDE SEQUENCE</scope>
    <source>
        <strain evidence="2">JCM 12580</strain>
    </source>
</reference>
<dbReference type="InterPro" id="IPR036465">
    <property type="entry name" value="vWFA_dom_sf"/>
</dbReference>
<evidence type="ECO:0000313" key="3">
    <source>
        <dbReference type="Proteomes" id="UP000658382"/>
    </source>
</evidence>
<dbReference type="EMBL" id="BMNQ01000018">
    <property type="protein sequence ID" value="GGJ94507.1"/>
    <property type="molecule type" value="Genomic_DNA"/>
</dbReference>
<evidence type="ECO:0000313" key="2">
    <source>
        <dbReference type="EMBL" id="GGJ94507.1"/>
    </source>
</evidence>
<dbReference type="InterPro" id="IPR002881">
    <property type="entry name" value="DUF58"/>
</dbReference>